<dbReference type="GO" id="GO:0000307">
    <property type="term" value="C:cyclin-dependent protein kinase holoenzyme complex"/>
    <property type="evidence" value="ECO:0007669"/>
    <property type="project" value="UniProtKB-ARBA"/>
</dbReference>
<dbReference type="SUPFAM" id="SSF56112">
    <property type="entry name" value="Protein kinase-like (PK-like)"/>
    <property type="match status" value="1"/>
</dbReference>
<evidence type="ECO:0000259" key="12">
    <source>
        <dbReference type="PROSITE" id="PS50011"/>
    </source>
</evidence>
<evidence type="ECO:0000256" key="2">
    <source>
        <dbReference type="ARBA" id="ARBA00006485"/>
    </source>
</evidence>
<dbReference type="PANTHER" id="PTHR24056">
    <property type="entry name" value="CELL DIVISION PROTEIN KINASE"/>
    <property type="match status" value="1"/>
</dbReference>
<feature type="domain" description="RGS" evidence="13">
    <location>
        <begin position="888"/>
        <end position="1154"/>
    </location>
</feature>
<keyword evidence="6" id="KW-0547">Nucleotide-binding</keyword>
<keyword evidence="4" id="KW-0808">Transferase</keyword>
<evidence type="ECO:0000256" key="6">
    <source>
        <dbReference type="ARBA" id="ARBA00022741"/>
    </source>
</evidence>
<gene>
    <name evidence="15" type="ORF">HANVADRAFT_47324</name>
</gene>
<evidence type="ECO:0000256" key="9">
    <source>
        <dbReference type="ARBA" id="ARBA00023242"/>
    </source>
</evidence>
<dbReference type="InterPro" id="IPR044926">
    <property type="entry name" value="RGS_subdomain_2"/>
</dbReference>
<feature type="compositionally biased region" description="Polar residues" evidence="11">
    <location>
        <begin position="20"/>
        <end position="39"/>
    </location>
</feature>
<dbReference type="GO" id="GO:0005524">
    <property type="term" value="F:ATP binding"/>
    <property type="evidence" value="ECO:0007669"/>
    <property type="project" value="UniProtKB-KW"/>
</dbReference>
<evidence type="ECO:0000256" key="10">
    <source>
        <dbReference type="ARBA" id="ARBA00041018"/>
    </source>
</evidence>
<dbReference type="GO" id="GO:0035556">
    <property type="term" value="P:intracellular signal transduction"/>
    <property type="evidence" value="ECO:0007669"/>
    <property type="project" value="InterPro"/>
</dbReference>
<dbReference type="InterPro" id="IPR016137">
    <property type="entry name" value="RGS"/>
</dbReference>
<proteinExistence type="inferred from homology"/>
<evidence type="ECO:0000256" key="4">
    <source>
        <dbReference type="ARBA" id="ARBA00022679"/>
    </source>
</evidence>
<dbReference type="InterPro" id="IPR036388">
    <property type="entry name" value="WH-like_DNA-bd_sf"/>
</dbReference>
<dbReference type="Pfam" id="PF00610">
    <property type="entry name" value="DEP"/>
    <property type="match status" value="1"/>
</dbReference>
<dbReference type="PROSITE" id="PS50132">
    <property type="entry name" value="RGS"/>
    <property type="match status" value="1"/>
</dbReference>
<keyword evidence="9" id="KW-0539">Nucleus</keyword>
<evidence type="ECO:0000256" key="7">
    <source>
        <dbReference type="ARBA" id="ARBA00022777"/>
    </source>
</evidence>
<dbReference type="InterPro" id="IPR008271">
    <property type="entry name" value="Ser/Thr_kinase_AS"/>
</dbReference>
<dbReference type="PROSITE" id="PS50186">
    <property type="entry name" value="DEP"/>
    <property type="match status" value="1"/>
</dbReference>
<dbReference type="Gene3D" id="1.10.510.10">
    <property type="entry name" value="Transferase(Phosphotransferase) domain 1"/>
    <property type="match status" value="1"/>
</dbReference>
<evidence type="ECO:0000256" key="3">
    <source>
        <dbReference type="ARBA" id="ARBA00022527"/>
    </source>
</evidence>
<dbReference type="GO" id="GO:0009968">
    <property type="term" value="P:negative regulation of signal transduction"/>
    <property type="evidence" value="ECO:0007669"/>
    <property type="project" value="UniProtKB-KW"/>
</dbReference>
<dbReference type="PANTHER" id="PTHR24056:SF233">
    <property type="entry name" value="CYCLIN-DEPENDENT KINASE 9"/>
    <property type="match status" value="1"/>
</dbReference>
<dbReference type="InterPro" id="IPR011009">
    <property type="entry name" value="Kinase-like_dom_sf"/>
</dbReference>
<keyword evidence="16" id="KW-1185">Reference proteome</keyword>
<dbReference type="Gene3D" id="1.10.167.10">
    <property type="entry name" value="Regulator of G-protein Signalling 4, domain 2"/>
    <property type="match status" value="1"/>
</dbReference>
<dbReference type="Gene3D" id="1.10.10.10">
    <property type="entry name" value="Winged helix-like DNA-binding domain superfamily/Winged helix DNA-binding domain"/>
    <property type="match status" value="1"/>
</dbReference>
<dbReference type="InterPro" id="IPR050108">
    <property type="entry name" value="CDK"/>
</dbReference>
<evidence type="ECO:0000256" key="8">
    <source>
        <dbReference type="ARBA" id="ARBA00022840"/>
    </source>
</evidence>
<name>A0A1B7THG5_9ASCO</name>
<dbReference type="FunFam" id="1.10.510.10:FF:000624">
    <property type="entry name" value="Mitogen-activated protein kinase"/>
    <property type="match status" value="1"/>
</dbReference>
<evidence type="ECO:0000313" key="16">
    <source>
        <dbReference type="Proteomes" id="UP000092321"/>
    </source>
</evidence>
<dbReference type="SMART" id="SM00220">
    <property type="entry name" value="S_TKc"/>
    <property type="match status" value="1"/>
</dbReference>
<evidence type="ECO:0000259" key="13">
    <source>
        <dbReference type="PROSITE" id="PS50132"/>
    </source>
</evidence>
<dbReference type="SUPFAM" id="SSF48097">
    <property type="entry name" value="Regulator of G-protein signaling, RGS"/>
    <property type="match status" value="1"/>
</dbReference>
<dbReference type="Pfam" id="PF00069">
    <property type="entry name" value="Pkinase"/>
    <property type="match status" value="1"/>
</dbReference>
<protein>
    <recommendedName>
        <fullName evidence="10">Serine/threonine-protein kinase BUR1</fullName>
    </recommendedName>
</protein>
<dbReference type="GO" id="GO:0004693">
    <property type="term" value="F:cyclin-dependent protein serine/threonine kinase activity"/>
    <property type="evidence" value="ECO:0007669"/>
    <property type="project" value="TreeGrafter"/>
</dbReference>
<keyword evidence="3" id="KW-0723">Serine/threonine-protein kinase</keyword>
<feature type="domain" description="Protein kinase" evidence="12">
    <location>
        <begin position="123"/>
        <end position="466"/>
    </location>
</feature>
<dbReference type="GO" id="GO:0005634">
    <property type="term" value="C:nucleus"/>
    <property type="evidence" value="ECO:0007669"/>
    <property type="project" value="UniProtKB-SubCell"/>
</dbReference>
<feature type="domain" description="DEP" evidence="14">
    <location>
        <begin position="718"/>
        <end position="805"/>
    </location>
</feature>
<evidence type="ECO:0000259" key="14">
    <source>
        <dbReference type="PROSITE" id="PS50186"/>
    </source>
</evidence>
<comment type="caution">
    <text evidence="15">The sequence shown here is derived from an EMBL/GenBank/DDBJ whole genome shotgun (WGS) entry which is preliminary data.</text>
</comment>
<keyword evidence="5" id="KW-0734">Signal transduction inhibitor</keyword>
<evidence type="ECO:0000256" key="1">
    <source>
        <dbReference type="ARBA" id="ARBA00004123"/>
    </source>
</evidence>
<keyword evidence="7" id="KW-0418">Kinase</keyword>
<keyword evidence="8" id="KW-0067">ATP-binding</keyword>
<dbReference type="SUPFAM" id="SSF46785">
    <property type="entry name" value="Winged helix' DNA-binding domain"/>
    <property type="match status" value="1"/>
</dbReference>
<evidence type="ECO:0000256" key="11">
    <source>
        <dbReference type="SAM" id="MobiDB-lite"/>
    </source>
</evidence>
<dbReference type="SMART" id="SM00049">
    <property type="entry name" value="DEP"/>
    <property type="match status" value="1"/>
</dbReference>
<sequence>MSGLINTENKEVSNTVESTLANKNLMNASSLPFSPSKKTNNSDKEKLNIEENIDSSLSKQESTTPVERKKTPYSHFKVIKANKDISKCSKTNLPMIDLSDKVTNQVDHRYHGLITEIKGHYEPLVAHVMGKGSFGEVFKGVNLQTNRLVAIKKLKIFDTDEIFPITAQREIMILKKMEHVNVVTLNDVIFDNFDKTNLNEDEKNDKSLINNNNNNNSKADLFMTEAEKNNLKNNGSNTAENKKLPHRFFYMVLPYMVSDLAGVIHNPHFTITIPQIKNMMQQILQGLDYVHKMKYFHRDIKTANILIDQYGVLKIADFGLSRIYYGCPPNLKYPGGAGAGMKFTPLVVTRWYRAPELVMFDRFYTTAIDIWGTGCILGEFFIKRPILQGKTDIDQGHLIFQLMGKPDSLKWPTLKYLKQYDAHYSNKTYKGLIFSKDTKDIFCIILLCLDMNGKLTKHTSKRKLFTSKEAGTNESDSYFTFLSKTCIETMERLNINIDMDSTTVSISYSIKPEMSIQLIKLFVCSKLLHIPNDRTRSEPKDKVILQPTPKGVAILTKYVKDMGIKNIPPILYSTLNSAKLFCFERSGITDRIIFNDYFIKLIFINMLGDFPNIWSPNMQNDKIPPLKELLERTNDIFSFDDCNFSGANTETVLNFLNEGKKKQNNDEANEAKNPFSDENALSDNISEELLSDSNRISSLTHKFFTNPDSDAHVQYYSTRSGLRLWHNREFSIKENEKKVIPYCFSTKAIVQWLMDCTDLIYFKEAIIIASFFYKTGLIIPIAMPPSLSSVNKFTFSKKNLYTFSREGCACLNWDDKFKQQIYPDWNKKQHQNQVENTDVFKVYQCNNSEEIFSIRSDEQIDNTDVKKNITPDDKKIESLEQKNSKNSTLEAILNDPGKRFLFQSHLNKELCAENFYAYSDIKKFLKKMDLLENLIYSRVKNKQLHEHGVKATTVYSSINNALVKEADDCLSMIYQIFSTYIAQGSPRLINIDYKLRSSISVVILGSSSPISAKVNELLKTKGSCLNLSDTKEEEKEIKKIRETTSKAIETNDLSKNQILKLDNIPINNLKRDDKPQKLDILNYKNVQIVNSSSDSLFSTKILNSELSETSTDTIIKQSVFILTKLKPLFEEVNMKLYKIMETDSLPKFLNNESM</sequence>
<dbReference type="InterPro" id="IPR036305">
    <property type="entry name" value="RGS_sf"/>
</dbReference>
<dbReference type="InterPro" id="IPR036390">
    <property type="entry name" value="WH_DNA-bd_sf"/>
</dbReference>
<dbReference type="Proteomes" id="UP000092321">
    <property type="component" value="Unassembled WGS sequence"/>
</dbReference>
<feature type="compositionally biased region" description="Basic and acidic residues" evidence="11">
    <location>
        <begin position="40"/>
        <end position="49"/>
    </location>
</feature>
<reference evidence="16" key="1">
    <citation type="journal article" date="2016" name="Proc. Natl. Acad. Sci. U.S.A.">
        <title>Comparative genomics of biotechnologically important yeasts.</title>
        <authorList>
            <person name="Riley R."/>
            <person name="Haridas S."/>
            <person name="Wolfe K.H."/>
            <person name="Lopes M.R."/>
            <person name="Hittinger C.T."/>
            <person name="Goeker M."/>
            <person name="Salamov A.A."/>
            <person name="Wisecaver J.H."/>
            <person name="Long T.M."/>
            <person name="Calvey C.H."/>
            <person name="Aerts A.L."/>
            <person name="Barry K.W."/>
            <person name="Choi C."/>
            <person name="Clum A."/>
            <person name="Coughlan A.Y."/>
            <person name="Deshpande S."/>
            <person name="Douglass A.P."/>
            <person name="Hanson S.J."/>
            <person name="Klenk H.-P."/>
            <person name="LaButti K.M."/>
            <person name="Lapidus A."/>
            <person name="Lindquist E.A."/>
            <person name="Lipzen A.M."/>
            <person name="Meier-Kolthoff J.P."/>
            <person name="Ohm R.A."/>
            <person name="Otillar R.P."/>
            <person name="Pangilinan J.L."/>
            <person name="Peng Y."/>
            <person name="Rokas A."/>
            <person name="Rosa C.A."/>
            <person name="Scheuner C."/>
            <person name="Sibirny A.A."/>
            <person name="Slot J.C."/>
            <person name="Stielow J.B."/>
            <person name="Sun H."/>
            <person name="Kurtzman C.P."/>
            <person name="Blackwell M."/>
            <person name="Grigoriev I.V."/>
            <person name="Jeffries T.W."/>
        </authorList>
    </citation>
    <scope>NUCLEOTIDE SEQUENCE [LARGE SCALE GENOMIC DNA]</scope>
    <source>
        <strain evidence="16">NRRL Y-1626</strain>
    </source>
</reference>
<dbReference type="InterPro" id="IPR000591">
    <property type="entry name" value="DEP_dom"/>
</dbReference>
<feature type="region of interest" description="Disordered" evidence="11">
    <location>
        <begin position="20"/>
        <end position="69"/>
    </location>
</feature>
<dbReference type="AlphaFoldDB" id="A0A1B7THG5"/>
<feature type="compositionally biased region" description="Polar residues" evidence="11">
    <location>
        <begin position="54"/>
        <end position="65"/>
    </location>
</feature>
<organism evidence="15 16">
    <name type="scientific">Hanseniaspora valbyensis NRRL Y-1626</name>
    <dbReference type="NCBI Taxonomy" id="766949"/>
    <lineage>
        <taxon>Eukaryota</taxon>
        <taxon>Fungi</taxon>
        <taxon>Dikarya</taxon>
        <taxon>Ascomycota</taxon>
        <taxon>Saccharomycotina</taxon>
        <taxon>Saccharomycetes</taxon>
        <taxon>Saccharomycodales</taxon>
        <taxon>Saccharomycodaceae</taxon>
        <taxon>Hanseniaspora</taxon>
    </lineage>
</organism>
<dbReference type="PROSITE" id="PS50011">
    <property type="entry name" value="PROTEIN_KINASE_DOM"/>
    <property type="match status" value="1"/>
</dbReference>
<evidence type="ECO:0000256" key="5">
    <source>
        <dbReference type="ARBA" id="ARBA00022700"/>
    </source>
</evidence>
<dbReference type="CDD" id="cd04450">
    <property type="entry name" value="DEP_RGS7-like"/>
    <property type="match status" value="1"/>
</dbReference>
<dbReference type="GO" id="GO:0030695">
    <property type="term" value="F:GTPase regulator activity"/>
    <property type="evidence" value="ECO:0007669"/>
    <property type="project" value="UniProtKB-ARBA"/>
</dbReference>
<dbReference type="EMBL" id="LXPE01000004">
    <property type="protein sequence ID" value="OBA28187.1"/>
    <property type="molecule type" value="Genomic_DNA"/>
</dbReference>
<dbReference type="GO" id="GO:0009891">
    <property type="term" value="P:positive regulation of biosynthetic process"/>
    <property type="evidence" value="ECO:0007669"/>
    <property type="project" value="UniProtKB-ARBA"/>
</dbReference>
<accession>A0A1B7THG5</accession>
<comment type="subcellular location">
    <subcellularLocation>
        <location evidence="1">Nucleus</location>
    </subcellularLocation>
</comment>
<comment type="similarity">
    <text evidence="2">Belongs to the protein kinase superfamily. CMGC Ser/Thr protein kinase family. CDC2/CDKX subfamily.</text>
</comment>
<dbReference type="Gene3D" id="3.30.200.20">
    <property type="entry name" value="Phosphorylase Kinase, domain 1"/>
    <property type="match status" value="2"/>
</dbReference>
<dbReference type="PROSITE" id="PS00108">
    <property type="entry name" value="PROTEIN_KINASE_ST"/>
    <property type="match status" value="1"/>
</dbReference>
<dbReference type="OrthoDB" id="196547at2759"/>
<dbReference type="InterPro" id="IPR000719">
    <property type="entry name" value="Prot_kinase_dom"/>
</dbReference>
<evidence type="ECO:0000313" key="15">
    <source>
        <dbReference type="EMBL" id="OBA28187.1"/>
    </source>
</evidence>